<dbReference type="Gene3D" id="3.40.50.1240">
    <property type="entry name" value="Phosphoglycerate mutase-like"/>
    <property type="match status" value="1"/>
</dbReference>
<dbReference type="Proteomes" id="UP000481153">
    <property type="component" value="Unassembled WGS sequence"/>
</dbReference>
<dbReference type="EMBL" id="VJMJ01000242">
    <property type="protein sequence ID" value="KAF0725435.1"/>
    <property type="molecule type" value="Genomic_DNA"/>
</dbReference>
<dbReference type="GO" id="GO:0016791">
    <property type="term" value="F:phosphatase activity"/>
    <property type="evidence" value="ECO:0007669"/>
    <property type="project" value="TreeGrafter"/>
</dbReference>
<dbReference type="Pfam" id="PF00328">
    <property type="entry name" value="His_Phos_2"/>
    <property type="match status" value="1"/>
</dbReference>
<organism evidence="3 4">
    <name type="scientific">Aphanomyces euteiches</name>
    <dbReference type="NCBI Taxonomy" id="100861"/>
    <lineage>
        <taxon>Eukaryota</taxon>
        <taxon>Sar</taxon>
        <taxon>Stramenopiles</taxon>
        <taxon>Oomycota</taxon>
        <taxon>Saprolegniomycetes</taxon>
        <taxon>Saprolegniales</taxon>
        <taxon>Verrucalvaceae</taxon>
        <taxon>Aphanomyces</taxon>
    </lineage>
</organism>
<gene>
    <name evidence="3" type="ORF">Ae201684_016076</name>
</gene>
<dbReference type="InterPro" id="IPR000560">
    <property type="entry name" value="His_Pase_clade-2"/>
</dbReference>
<name>A0A6G0WDY3_9STRA</name>
<evidence type="ECO:0000256" key="2">
    <source>
        <dbReference type="ARBA" id="ARBA00022801"/>
    </source>
</evidence>
<dbReference type="PANTHER" id="PTHR11567:SF110">
    <property type="entry name" value="2-PHOSPHOXYLOSE PHOSPHATASE 1"/>
    <property type="match status" value="1"/>
</dbReference>
<accession>A0A6G0WDY3</accession>
<keyword evidence="2" id="KW-0378">Hydrolase</keyword>
<comment type="caution">
    <text evidence="3">The sequence shown here is derived from an EMBL/GenBank/DDBJ whole genome shotgun (WGS) entry which is preliminary data.</text>
</comment>
<sequence length="297" mass="33698">MARLRLVQVLHRHGDRSPLHNVYGTASTLASREDALWKSKLQEPTSGRGIYGELTRHGVAQMERRGDALHGHLLAWGWTMDKLDLQVFSTHYVRTQRSVQALLSQFAPGESPSIEILPKHNDFINAYNTHGPMISAVKDSFVSTHPPVVEREAAMAPIKAELMRLLPMYSTERFTWMNAADYFVCRQAHGLDYITHTEPFAKETIDHLAFRFHHFYSNLPILRHVAATLADRVISEMQQTMESDDGVERVRIYSGHDVSVLALLYATENIMDSSFWPDYSAAMTIELYQGDDDGNIA</sequence>
<evidence type="ECO:0000256" key="1">
    <source>
        <dbReference type="ARBA" id="ARBA00005375"/>
    </source>
</evidence>
<protein>
    <submittedName>
        <fullName evidence="3">Uncharacterized protein</fullName>
    </submittedName>
</protein>
<dbReference type="CDD" id="cd07061">
    <property type="entry name" value="HP_HAP_like"/>
    <property type="match status" value="1"/>
</dbReference>
<evidence type="ECO:0000313" key="4">
    <source>
        <dbReference type="Proteomes" id="UP000481153"/>
    </source>
</evidence>
<dbReference type="InterPro" id="IPR050645">
    <property type="entry name" value="Histidine_acid_phosphatase"/>
</dbReference>
<comment type="similarity">
    <text evidence="1">Belongs to the histidine acid phosphatase family.</text>
</comment>
<reference evidence="3 4" key="1">
    <citation type="submission" date="2019-07" db="EMBL/GenBank/DDBJ databases">
        <title>Genomics analysis of Aphanomyces spp. identifies a new class of oomycete effector associated with host adaptation.</title>
        <authorList>
            <person name="Gaulin E."/>
        </authorList>
    </citation>
    <scope>NUCLEOTIDE SEQUENCE [LARGE SCALE GENOMIC DNA]</scope>
    <source>
        <strain evidence="3 4">ATCC 201684</strain>
    </source>
</reference>
<dbReference type="SUPFAM" id="SSF53254">
    <property type="entry name" value="Phosphoglycerate mutase-like"/>
    <property type="match status" value="1"/>
</dbReference>
<dbReference type="PROSITE" id="PS00616">
    <property type="entry name" value="HIS_ACID_PHOSPHAT_1"/>
    <property type="match status" value="1"/>
</dbReference>
<dbReference type="PANTHER" id="PTHR11567">
    <property type="entry name" value="ACID PHOSPHATASE-RELATED"/>
    <property type="match status" value="1"/>
</dbReference>
<dbReference type="InterPro" id="IPR033379">
    <property type="entry name" value="Acid_Pase_AS"/>
</dbReference>
<dbReference type="InterPro" id="IPR029033">
    <property type="entry name" value="His_PPase_superfam"/>
</dbReference>
<evidence type="ECO:0000313" key="3">
    <source>
        <dbReference type="EMBL" id="KAF0725435.1"/>
    </source>
</evidence>
<dbReference type="VEuPathDB" id="FungiDB:AeMF1_002430"/>
<dbReference type="AlphaFoldDB" id="A0A6G0WDY3"/>
<proteinExistence type="inferred from homology"/>
<keyword evidence="4" id="KW-1185">Reference proteome</keyword>